<dbReference type="Gene3D" id="2.60.120.430">
    <property type="entry name" value="Galactose-binding lectin"/>
    <property type="match status" value="1"/>
</dbReference>
<organism evidence="2">
    <name type="scientific">hydrothermal vent metagenome</name>
    <dbReference type="NCBI Taxonomy" id="652676"/>
    <lineage>
        <taxon>unclassified sequences</taxon>
        <taxon>metagenomes</taxon>
        <taxon>ecological metagenomes</taxon>
    </lineage>
</organism>
<dbReference type="GO" id="GO:0004553">
    <property type="term" value="F:hydrolase activity, hydrolyzing O-glycosyl compounds"/>
    <property type="evidence" value="ECO:0007669"/>
    <property type="project" value="InterPro"/>
</dbReference>
<dbReference type="EMBL" id="UOGJ01000068">
    <property type="protein sequence ID" value="VAX35644.1"/>
    <property type="molecule type" value="Genomic_DNA"/>
</dbReference>
<dbReference type="InterPro" id="IPR008969">
    <property type="entry name" value="CarboxyPept-like_regulatory"/>
</dbReference>
<dbReference type="SUPFAM" id="SSF49464">
    <property type="entry name" value="Carboxypeptidase regulatory domain-like"/>
    <property type="match status" value="1"/>
</dbReference>
<feature type="domain" description="Glycoside hydrolase family 2 catalytic" evidence="1">
    <location>
        <begin position="242"/>
        <end position="510"/>
    </location>
</feature>
<dbReference type="InterPro" id="IPR017853">
    <property type="entry name" value="GH"/>
</dbReference>
<proteinExistence type="predicted"/>
<dbReference type="GO" id="GO:0005975">
    <property type="term" value="P:carbohydrate metabolic process"/>
    <property type="evidence" value="ECO:0007669"/>
    <property type="project" value="InterPro"/>
</dbReference>
<evidence type="ECO:0000313" key="2">
    <source>
        <dbReference type="EMBL" id="VAX35644.1"/>
    </source>
</evidence>
<gene>
    <name evidence="2" type="ORF">MNBD_UNCLBAC01-276</name>
</gene>
<dbReference type="Pfam" id="PF13620">
    <property type="entry name" value="CarboxypepD_reg"/>
    <property type="match status" value="1"/>
</dbReference>
<dbReference type="SUPFAM" id="SSF49785">
    <property type="entry name" value="Galactose-binding domain-like"/>
    <property type="match status" value="1"/>
</dbReference>
<dbReference type="SUPFAM" id="SSF51445">
    <property type="entry name" value="(Trans)glycosidases"/>
    <property type="match status" value="1"/>
</dbReference>
<dbReference type="Pfam" id="PF02836">
    <property type="entry name" value="Glyco_hydro_2_C"/>
    <property type="match status" value="1"/>
</dbReference>
<reference evidence="2" key="1">
    <citation type="submission" date="2018-06" db="EMBL/GenBank/DDBJ databases">
        <authorList>
            <person name="Zhirakovskaya E."/>
        </authorList>
    </citation>
    <scope>NUCLEOTIDE SEQUENCE</scope>
</reference>
<dbReference type="Gene3D" id="2.60.40.1120">
    <property type="entry name" value="Carboxypeptidase-like, regulatory domain"/>
    <property type="match status" value="1"/>
</dbReference>
<protein>
    <recommendedName>
        <fullName evidence="1">Glycoside hydrolase family 2 catalytic domain-containing protein</fullName>
    </recommendedName>
</protein>
<dbReference type="AlphaFoldDB" id="A0A3B1DHT6"/>
<accession>A0A3B1DHT6</accession>
<name>A0A3B1DHT6_9ZZZZ</name>
<dbReference type="InterPro" id="IPR008979">
    <property type="entry name" value="Galactose-bd-like_sf"/>
</dbReference>
<dbReference type="InterPro" id="IPR006103">
    <property type="entry name" value="Glyco_hydro_2_cat"/>
</dbReference>
<dbReference type="Gene3D" id="3.20.20.80">
    <property type="entry name" value="Glycosidases"/>
    <property type="match status" value="1"/>
</dbReference>
<sequence>MKKFLFSTFLVMLILAYNNPAVLANSSNNTLLVDDFSFINPYVNVSLNPYWQNATPPLWGSSDDPYSDAYHTNNLGFYVGSGPYEGRAKVEWGGFRSFSWDASQSAWWWYTHLTNNNSGTDTTAYHFLTMRVKGEIGKIGNDKGERFKVKIEDVSGNFHIRYIDQYISEAITAEWQTLKIPLSDYAGDVDLKNIKAIVLVFSSIDVRNSTEKIYFDDIAFMPEFDLVPASDNVTKISVNAPVKVENKQLFVNNQPFFIKGVGYEPVPLGQTALWEPTEPFTQSNAERDFPLLAQMGINTIRTWGKINNALINDGTDPYSIKLCASFWVPHEISFLNEFAKQHIKQDFINYVTQYKDEPSLLMWVVGNENNLLNGYDWRWYAFANDLAKSAYGIEGEGYHPVAIIEGDKDTIGNVQMGSDDGHLNYIDIVGYNLYRGKTFTDFFDVYSTKTNKPLWVSEYGTDAWYSYSKESPWDGVENEIKQKNYNVSAWVDIVRHKDKNIGATVMSYADGWWKDSYYFSNDDWEQPNDRRHLSIHDFGGAQIEGLADGFSNEEWWGIVKYDETNVTKVIPRQVFYHLYSTTIGGRVLDSANNPIVSAKIVLTGPQHYKTKTDELGLYHFTKILPGSYTVSVPSEGMAPINVTVNNQETKVVDFQK</sequence>
<evidence type="ECO:0000259" key="1">
    <source>
        <dbReference type="Pfam" id="PF02836"/>
    </source>
</evidence>